<protein>
    <submittedName>
        <fullName evidence="1">Uncharacterized protein</fullName>
    </submittedName>
</protein>
<dbReference type="Proteomes" id="UP001341840">
    <property type="component" value="Unassembled WGS sequence"/>
</dbReference>
<dbReference type="EMBL" id="JASCZI010151894">
    <property type="protein sequence ID" value="MED6174811.1"/>
    <property type="molecule type" value="Genomic_DNA"/>
</dbReference>
<organism evidence="1 2">
    <name type="scientific">Stylosanthes scabra</name>
    <dbReference type="NCBI Taxonomy" id="79078"/>
    <lineage>
        <taxon>Eukaryota</taxon>
        <taxon>Viridiplantae</taxon>
        <taxon>Streptophyta</taxon>
        <taxon>Embryophyta</taxon>
        <taxon>Tracheophyta</taxon>
        <taxon>Spermatophyta</taxon>
        <taxon>Magnoliopsida</taxon>
        <taxon>eudicotyledons</taxon>
        <taxon>Gunneridae</taxon>
        <taxon>Pentapetalae</taxon>
        <taxon>rosids</taxon>
        <taxon>fabids</taxon>
        <taxon>Fabales</taxon>
        <taxon>Fabaceae</taxon>
        <taxon>Papilionoideae</taxon>
        <taxon>50 kb inversion clade</taxon>
        <taxon>dalbergioids sensu lato</taxon>
        <taxon>Dalbergieae</taxon>
        <taxon>Pterocarpus clade</taxon>
        <taxon>Stylosanthes</taxon>
    </lineage>
</organism>
<keyword evidence="2" id="KW-1185">Reference proteome</keyword>
<proteinExistence type="predicted"/>
<evidence type="ECO:0000313" key="2">
    <source>
        <dbReference type="Proteomes" id="UP001341840"/>
    </source>
</evidence>
<evidence type="ECO:0000313" key="1">
    <source>
        <dbReference type="EMBL" id="MED6174811.1"/>
    </source>
</evidence>
<sequence length="69" mass="7097">MSETGCQDGLHGSGGGDHYSPAAFGGHNFRSGAPIDAPFAATRSSFRPIRFYTTRKATIDGICASSACG</sequence>
<reference evidence="1 2" key="1">
    <citation type="journal article" date="2023" name="Plants (Basel)">
        <title>Bridging the Gap: Combining Genomics and Transcriptomics Approaches to Understand Stylosanthes scabra, an Orphan Legume from the Brazilian Caatinga.</title>
        <authorList>
            <person name="Ferreira-Neto J.R.C."/>
            <person name="da Silva M.D."/>
            <person name="Binneck E."/>
            <person name="de Melo N.F."/>
            <person name="da Silva R.H."/>
            <person name="de Melo A.L.T.M."/>
            <person name="Pandolfi V."/>
            <person name="Bustamante F.O."/>
            <person name="Brasileiro-Vidal A.C."/>
            <person name="Benko-Iseppon A.M."/>
        </authorList>
    </citation>
    <scope>NUCLEOTIDE SEQUENCE [LARGE SCALE GENOMIC DNA]</scope>
    <source>
        <tissue evidence="1">Leaves</tissue>
    </source>
</reference>
<gene>
    <name evidence="1" type="ORF">PIB30_072490</name>
</gene>
<accession>A0ABU6VMI9</accession>
<comment type="caution">
    <text evidence="1">The sequence shown here is derived from an EMBL/GenBank/DDBJ whole genome shotgun (WGS) entry which is preliminary data.</text>
</comment>
<name>A0ABU6VMI9_9FABA</name>